<protein>
    <submittedName>
        <fullName evidence="4">DnaK protein</fullName>
    </submittedName>
</protein>
<dbReference type="InterPro" id="IPR032675">
    <property type="entry name" value="LRR_dom_sf"/>
</dbReference>
<dbReference type="PANTHER" id="PTHR45639">
    <property type="entry name" value="HSC70CB, ISOFORM G-RELATED"/>
    <property type="match status" value="1"/>
</dbReference>
<evidence type="ECO:0000256" key="3">
    <source>
        <dbReference type="SAM" id="MobiDB-lite"/>
    </source>
</evidence>
<dbReference type="InterPro" id="IPR043129">
    <property type="entry name" value="ATPase_NBD"/>
</dbReference>
<dbReference type="Gene3D" id="3.30.420.40">
    <property type="match status" value="2"/>
</dbReference>
<feature type="region of interest" description="Disordered" evidence="3">
    <location>
        <begin position="479"/>
        <end position="513"/>
    </location>
</feature>
<dbReference type="Gene3D" id="3.30.30.30">
    <property type="match status" value="1"/>
</dbReference>
<sequence>MIKGIVGIECGSRISVISKIGRHGLENIASEASNREIPCIIVYGDKQRLFAELGQDRLKTFWQQSIVYPFRLCANNEINKGFTFFNYNQETKKAIIDGQELELVQLIASYFTYLDNLIYKNLNEQDNYACAISTPNYFTLEEKLRLQTSAQIARLPCLKIVEEHCAIGYTYLWFQKQTLHEKRKRVLFVDLGQSQTSCFIYDFDKLTARAEYINSNRDLGVRNIDMLVYQYLKEKYPDVFKKINKKQELRVLEQIEKLRKVLSSNSEANFMIECLTADHDLQHNFTRDEFEKILYNGGFVSSFEEILNRSISFCLQYELIVDDIEIIGGGTRIPLVQSLIKKIFNKEKLGISMQTSENISRGCAIACALAASQINPLIKIEHYKLYNILQHDTQVELFVQGQKYAEQKFSQTQFLPTYQQISAILPSYIENMDVQLRFNNVVYKNTEIVSGNNITISYTIGDNGILEVKQASVGLISQNENQNQDNKMVNEGDQQKDQQNQQEQPPQQNQMEVEQEQKYFDMDLLNQEHSEEVIKAMIQVENQYRERDQNVLLTQEKRNYLEQYINDAIRFTDEQLKLHFSADRLAVVNQILRENKEFVDNNEVIELQETESRIQLIKNTYEPLKNEYNNKQQQKLPIKSLDELKNISTLYTGKTIQDIQLLLSNQNIGDGGGIMGYFKSSGSQKIKEYLSTFGITHSVLLELGNNSFTDIGIKNILKALSQKSLGLKEFSINLESNLKSKNKNTITAKSIQKVIKLIGKLQDIEILEICVNQIEEYDLQYLQQILLQKQKLKQVKLEIRNFEQNKINRDHFINQVKKVCGSVIVDCYNETGMKVH</sequence>
<keyword evidence="2" id="KW-0067">ATP-binding</keyword>
<dbReference type="Gene3D" id="3.80.10.10">
    <property type="entry name" value="Ribonuclease Inhibitor"/>
    <property type="match status" value="1"/>
</dbReference>
<dbReference type="KEGG" id="tet:TTHERM_00399430"/>
<dbReference type="InParanoid" id="I7M103"/>
<dbReference type="HOGENOM" id="CLU_339970_0_0_1"/>
<dbReference type="PANTHER" id="PTHR45639:SF28">
    <property type="entry name" value="HEAT SHOCK PROTEIN-LIKE PROTEIN"/>
    <property type="match status" value="1"/>
</dbReference>
<reference evidence="5" key="1">
    <citation type="journal article" date="2006" name="PLoS Biol.">
        <title>Macronuclear genome sequence of the ciliate Tetrahymena thermophila, a model eukaryote.</title>
        <authorList>
            <person name="Eisen J.A."/>
            <person name="Coyne R.S."/>
            <person name="Wu M."/>
            <person name="Wu D."/>
            <person name="Thiagarajan M."/>
            <person name="Wortman J.R."/>
            <person name="Badger J.H."/>
            <person name="Ren Q."/>
            <person name="Amedeo P."/>
            <person name="Jones K.M."/>
            <person name="Tallon L.J."/>
            <person name="Delcher A.L."/>
            <person name="Salzberg S.L."/>
            <person name="Silva J.C."/>
            <person name="Haas B.J."/>
            <person name="Majoros W.H."/>
            <person name="Farzad M."/>
            <person name="Carlton J.M."/>
            <person name="Smith R.K. Jr."/>
            <person name="Garg J."/>
            <person name="Pearlman R.E."/>
            <person name="Karrer K.M."/>
            <person name="Sun L."/>
            <person name="Manning G."/>
            <person name="Elde N.C."/>
            <person name="Turkewitz A.P."/>
            <person name="Asai D.J."/>
            <person name="Wilkes D.E."/>
            <person name="Wang Y."/>
            <person name="Cai H."/>
            <person name="Collins K."/>
            <person name="Stewart B.A."/>
            <person name="Lee S.R."/>
            <person name="Wilamowska K."/>
            <person name="Weinberg Z."/>
            <person name="Ruzzo W.L."/>
            <person name="Wloga D."/>
            <person name="Gaertig J."/>
            <person name="Frankel J."/>
            <person name="Tsao C.-C."/>
            <person name="Gorovsky M.A."/>
            <person name="Keeling P.J."/>
            <person name="Waller R.F."/>
            <person name="Patron N.J."/>
            <person name="Cherry J.M."/>
            <person name="Stover N.A."/>
            <person name="Krieger C.J."/>
            <person name="del Toro C."/>
            <person name="Ryder H.F."/>
            <person name="Williamson S.C."/>
            <person name="Barbeau R.A."/>
            <person name="Hamilton E.P."/>
            <person name="Orias E."/>
        </authorList>
    </citation>
    <scope>NUCLEOTIDE SEQUENCE [LARGE SCALE GENOMIC DNA]</scope>
    <source>
        <strain evidence="5">SB210</strain>
    </source>
</reference>
<evidence type="ECO:0000313" key="4">
    <source>
        <dbReference type="EMBL" id="EAR93771.2"/>
    </source>
</evidence>
<dbReference type="GO" id="GO:0140662">
    <property type="term" value="F:ATP-dependent protein folding chaperone"/>
    <property type="evidence" value="ECO:0007669"/>
    <property type="project" value="InterPro"/>
</dbReference>
<dbReference type="GeneID" id="7823486"/>
<dbReference type="Pfam" id="PF00012">
    <property type="entry name" value="HSP70"/>
    <property type="match status" value="1"/>
</dbReference>
<dbReference type="GO" id="GO:0005829">
    <property type="term" value="C:cytosol"/>
    <property type="evidence" value="ECO:0007669"/>
    <property type="project" value="TreeGrafter"/>
</dbReference>
<dbReference type="GO" id="GO:0005524">
    <property type="term" value="F:ATP binding"/>
    <property type="evidence" value="ECO:0007669"/>
    <property type="project" value="UniProtKB-KW"/>
</dbReference>
<dbReference type="SUPFAM" id="SSF52047">
    <property type="entry name" value="RNI-like"/>
    <property type="match status" value="1"/>
</dbReference>
<dbReference type="STRING" id="312017.I7M103"/>
<dbReference type="InterPro" id="IPR018181">
    <property type="entry name" value="Heat_shock_70_CS"/>
</dbReference>
<dbReference type="EMBL" id="GG662719">
    <property type="protein sequence ID" value="EAR93771.2"/>
    <property type="molecule type" value="Genomic_DNA"/>
</dbReference>
<proteinExistence type="predicted"/>
<dbReference type="eggNOG" id="KOG0103">
    <property type="taxonomic scope" value="Eukaryota"/>
</dbReference>
<dbReference type="OMA" id="CANNEIN"/>
<name>I7M103_TETTS</name>
<gene>
    <name evidence="4" type="ORF">TTHERM_00399430</name>
</gene>
<keyword evidence="1" id="KW-0547">Nucleotide-binding</keyword>
<dbReference type="PRINTS" id="PR00301">
    <property type="entry name" value="HEATSHOCK70"/>
</dbReference>
<accession>I7M103</accession>
<dbReference type="Proteomes" id="UP000009168">
    <property type="component" value="Unassembled WGS sequence"/>
</dbReference>
<feature type="compositionally biased region" description="Low complexity" evidence="3">
    <location>
        <begin position="497"/>
        <end position="512"/>
    </location>
</feature>
<dbReference type="OrthoDB" id="434160at2759"/>
<evidence type="ECO:0000313" key="5">
    <source>
        <dbReference type="Proteomes" id="UP000009168"/>
    </source>
</evidence>
<evidence type="ECO:0000256" key="2">
    <source>
        <dbReference type="ARBA" id="ARBA00022840"/>
    </source>
</evidence>
<evidence type="ECO:0000256" key="1">
    <source>
        <dbReference type="ARBA" id="ARBA00022741"/>
    </source>
</evidence>
<keyword evidence="5" id="KW-1185">Reference proteome</keyword>
<dbReference type="AlphaFoldDB" id="I7M103"/>
<dbReference type="InterPro" id="IPR013126">
    <property type="entry name" value="Hsp_70_fam"/>
</dbReference>
<dbReference type="Gene3D" id="3.90.640.10">
    <property type="entry name" value="Actin, Chain A, domain 4"/>
    <property type="match status" value="1"/>
</dbReference>
<dbReference type="PROSITE" id="PS01036">
    <property type="entry name" value="HSP70_3"/>
    <property type="match status" value="1"/>
</dbReference>
<dbReference type="GO" id="GO:0005634">
    <property type="term" value="C:nucleus"/>
    <property type="evidence" value="ECO:0007669"/>
    <property type="project" value="TreeGrafter"/>
</dbReference>
<dbReference type="SUPFAM" id="SSF53067">
    <property type="entry name" value="Actin-like ATPase domain"/>
    <property type="match status" value="2"/>
</dbReference>
<organism evidence="4 5">
    <name type="scientific">Tetrahymena thermophila (strain SB210)</name>
    <dbReference type="NCBI Taxonomy" id="312017"/>
    <lineage>
        <taxon>Eukaryota</taxon>
        <taxon>Sar</taxon>
        <taxon>Alveolata</taxon>
        <taxon>Ciliophora</taxon>
        <taxon>Intramacronucleata</taxon>
        <taxon>Oligohymenophorea</taxon>
        <taxon>Hymenostomatida</taxon>
        <taxon>Tetrahymenina</taxon>
        <taxon>Tetrahymenidae</taxon>
        <taxon>Tetrahymena</taxon>
    </lineage>
</organism>
<dbReference type="RefSeq" id="XP_001014016.2">
    <property type="nucleotide sequence ID" value="XM_001014016.3"/>
</dbReference>